<evidence type="ECO:0000256" key="1">
    <source>
        <dbReference type="ARBA" id="ARBA00004496"/>
    </source>
</evidence>
<dbReference type="Proteomes" id="UP000503278">
    <property type="component" value="Chromosome"/>
</dbReference>
<keyword evidence="2 15" id="KW-0963">Cytoplasm</keyword>
<dbReference type="EC" id="2.3.2.6" evidence="10 15"/>
<keyword evidence="17" id="KW-1185">Reference proteome</keyword>
<sequence length="211" mass="23897">MIFRLDERLIFPNPELAEPDGLLAVGGDLSANRLMLAYRHGIFPWYSDETPILWYSPHERFVLYPDEVKISKSMRQVLRSARFTVTVNQSFAQVIEACSAVPRDGQDGTWITEDMKQAYITLHQLGYAHSYEVWTGKELVGGLYGVQVGRVFCGESMFSKQSNASKAALITVCQSGLYDLIDCQLHTEYLESMGSRHISRQTYMQVLEANA</sequence>
<evidence type="ECO:0000313" key="16">
    <source>
        <dbReference type="EMBL" id="QJD96464.1"/>
    </source>
</evidence>
<evidence type="ECO:0000256" key="10">
    <source>
        <dbReference type="ARBA" id="ARBA00066767"/>
    </source>
</evidence>
<dbReference type="InterPro" id="IPR042221">
    <property type="entry name" value="Leu/Phe-tRNA_Trfase_N"/>
</dbReference>
<dbReference type="HAMAP" id="MF_00688">
    <property type="entry name" value="Leu_Phe_trans"/>
    <property type="match status" value="1"/>
</dbReference>
<dbReference type="PANTHER" id="PTHR30098">
    <property type="entry name" value="LEUCYL/PHENYLALANYL-TRNA--PROTEIN TRANSFERASE"/>
    <property type="match status" value="1"/>
</dbReference>
<dbReference type="Pfam" id="PF03588">
    <property type="entry name" value="Leu_Phe_trans"/>
    <property type="match status" value="1"/>
</dbReference>
<dbReference type="GO" id="GO:0030163">
    <property type="term" value="P:protein catabolic process"/>
    <property type="evidence" value="ECO:0007669"/>
    <property type="project" value="UniProtKB-UniRule"/>
</dbReference>
<accession>A0A7L5E447</accession>
<dbReference type="SUPFAM" id="SSF55729">
    <property type="entry name" value="Acyl-CoA N-acyltransferases (Nat)"/>
    <property type="match status" value="1"/>
</dbReference>
<reference evidence="16 17" key="1">
    <citation type="submission" date="2020-04" db="EMBL/GenBank/DDBJ databases">
        <title>Genome sequencing of novel species.</title>
        <authorList>
            <person name="Heo J."/>
            <person name="Kim S.-J."/>
            <person name="Kim J.-S."/>
            <person name="Hong S.-B."/>
            <person name="Kwon S.-W."/>
        </authorList>
    </citation>
    <scope>NUCLEOTIDE SEQUENCE [LARGE SCALE GENOMIC DNA]</scope>
    <source>
        <strain evidence="16 17">F39-2</strain>
    </source>
</reference>
<evidence type="ECO:0000313" key="17">
    <source>
        <dbReference type="Proteomes" id="UP000503278"/>
    </source>
</evidence>
<dbReference type="KEGG" id="mrob:HH214_11565"/>
<evidence type="ECO:0000256" key="6">
    <source>
        <dbReference type="ARBA" id="ARBA00050652"/>
    </source>
</evidence>
<dbReference type="Gene3D" id="3.30.70.3550">
    <property type="entry name" value="Leucyl/phenylalanyl-tRNA-protein transferase, N-terminal domain"/>
    <property type="match status" value="1"/>
</dbReference>
<comment type="catalytic activity">
    <reaction evidence="6 15">
        <text>N-terminal L-arginyl-[protein] + L-leucyl-tRNA(Leu) = N-terminal L-leucyl-L-arginyl-[protein] + tRNA(Leu) + H(+)</text>
        <dbReference type="Rhea" id="RHEA:50416"/>
        <dbReference type="Rhea" id="RHEA-COMP:9613"/>
        <dbReference type="Rhea" id="RHEA-COMP:9622"/>
        <dbReference type="Rhea" id="RHEA-COMP:12672"/>
        <dbReference type="Rhea" id="RHEA-COMP:12673"/>
        <dbReference type="ChEBI" id="CHEBI:15378"/>
        <dbReference type="ChEBI" id="CHEBI:64719"/>
        <dbReference type="ChEBI" id="CHEBI:78442"/>
        <dbReference type="ChEBI" id="CHEBI:78494"/>
        <dbReference type="ChEBI" id="CHEBI:133044"/>
        <dbReference type="EC" id="2.3.2.6"/>
    </reaction>
</comment>
<keyword evidence="4 15" id="KW-0012">Acyltransferase</keyword>
<dbReference type="GO" id="GO:0008914">
    <property type="term" value="F:leucyl-tRNA--protein transferase activity"/>
    <property type="evidence" value="ECO:0007669"/>
    <property type="project" value="UniProtKB-UniRule"/>
</dbReference>
<dbReference type="Gene3D" id="3.40.630.70">
    <property type="entry name" value="Leucyl/phenylalanyl-tRNA-protein transferase, C-terminal domain"/>
    <property type="match status" value="1"/>
</dbReference>
<evidence type="ECO:0000256" key="4">
    <source>
        <dbReference type="ARBA" id="ARBA00023315"/>
    </source>
</evidence>
<dbReference type="AlphaFoldDB" id="A0A7L5E447"/>
<dbReference type="NCBIfam" id="TIGR00667">
    <property type="entry name" value="aat"/>
    <property type="match status" value="1"/>
</dbReference>
<evidence type="ECO:0000256" key="13">
    <source>
        <dbReference type="ARBA" id="ARBA00077165"/>
    </source>
</evidence>
<organism evidence="16 17">
    <name type="scientific">Mucilaginibacter robiniae</name>
    <dbReference type="NCBI Taxonomy" id="2728022"/>
    <lineage>
        <taxon>Bacteria</taxon>
        <taxon>Pseudomonadati</taxon>
        <taxon>Bacteroidota</taxon>
        <taxon>Sphingobacteriia</taxon>
        <taxon>Sphingobacteriales</taxon>
        <taxon>Sphingobacteriaceae</taxon>
        <taxon>Mucilaginibacter</taxon>
    </lineage>
</organism>
<dbReference type="InterPro" id="IPR004616">
    <property type="entry name" value="Leu/Phe-tRNA_Trfase"/>
</dbReference>
<evidence type="ECO:0000256" key="15">
    <source>
        <dbReference type="HAMAP-Rule" id="MF_00688"/>
    </source>
</evidence>
<name>A0A7L5E447_9SPHI</name>
<dbReference type="InterPro" id="IPR016181">
    <property type="entry name" value="Acyl_CoA_acyltransferase"/>
</dbReference>
<dbReference type="PANTHER" id="PTHR30098:SF2">
    <property type="entry name" value="LEUCYL_PHENYLALANYL-TRNA--PROTEIN TRANSFERASE"/>
    <property type="match status" value="1"/>
</dbReference>
<proteinExistence type="inferred from homology"/>
<gene>
    <name evidence="15" type="primary">aat</name>
    <name evidence="16" type="ORF">HH214_11565</name>
</gene>
<comment type="catalytic activity">
    <reaction evidence="5 15">
        <text>L-phenylalanyl-tRNA(Phe) + an N-terminal L-alpha-aminoacyl-[protein] = an N-terminal L-phenylalanyl-L-alpha-aminoacyl-[protein] + tRNA(Phe)</text>
        <dbReference type="Rhea" id="RHEA:43632"/>
        <dbReference type="Rhea" id="RHEA-COMP:9668"/>
        <dbReference type="Rhea" id="RHEA-COMP:9699"/>
        <dbReference type="Rhea" id="RHEA-COMP:10636"/>
        <dbReference type="Rhea" id="RHEA-COMP:10637"/>
        <dbReference type="ChEBI" id="CHEBI:78442"/>
        <dbReference type="ChEBI" id="CHEBI:78531"/>
        <dbReference type="ChEBI" id="CHEBI:78597"/>
        <dbReference type="ChEBI" id="CHEBI:83561"/>
        <dbReference type="EC" id="2.3.2.6"/>
    </reaction>
</comment>
<dbReference type="RefSeq" id="WP_169607813.1">
    <property type="nucleotide sequence ID" value="NZ_CP051682.1"/>
</dbReference>
<evidence type="ECO:0000256" key="3">
    <source>
        <dbReference type="ARBA" id="ARBA00022679"/>
    </source>
</evidence>
<evidence type="ECO:0000256" key="5">
    <source>
        <dbReference type="ARBA" id="ARBA00050607"/>
    </source>
</evidence>
<evidence type="ECO:0000256" key="11">
    <source>
        <dbReference type="ARBA" id="ARBA00074372"/>
    </source>
</evidence>
<evidence type="ECO:0000256" key="9">
    <source>
        <dbReference type="ARBA" id="ARBA00061535"/>
    </source>
</evidence>
<dbReference type="EMBL" id="CP051682">
    <property type="protein sequence ID" value="QJD96464.1"/>
    <property type="molecule type" value="Genomic_DNA"/>
</dbReference>
<comment type="catalytic activity">
    <reaction evidence="7 15">
        <text>N-terminal L-lysyl-[protein] + L-leucyl-tRNA(Leu) = N-terminal L-leucyl-L-lysyl-[protein] + tRNA(Leu) + H(+)</text>
        <dbReference type="Rhea" id="RHEA:12340"/>
        <dbReference type="Rhea" id="RHEA-COMP:9613"/>
        <dbReference type="Rhea" id="RHEA-COMP:9622"/>
        <dbReference type="Rhea" id="RHEA-COMP:12670"/>
        <dbReference type="Rhea" id="RHEA-COMP:12671"/>
        <dbReference type="ChEBI" id="CHEBI:15378"/>
        <dbReference type="ChEBI" id="CHEBI:65249"/>
        <dbReference type="ChEBI" id="CHEBI:78442"/>
        <dbReference type="ChEBI" id="CHEBI:78494"/>
        <dbReference type="ChEBI" id="CHEBI:133043"/>
        <dbReference type="EC" id="2.3.2.6"/>
    </reaction>
</comment>
<dbReference type="InterPro" id="IPR042203">
    <property type="entry name" value="Leu/Phe-tRNA_Trfase_C"/>
</dbReference>
<protein>
    <recommendedName>
        <fullName evidence="11 15">Leucyl/phenylalanyl-tRNA--protein transferase</fullName>
        <ecNumber evidence="10 15">2.3.2.6</ecNumber>
    </recommendedName>
    <alternativeName>
        <fullName evidence="12 15">L/F-transferase</fullName>
    </alternativeName>
    <alternativeName>
        <fullName evidence="13 15">Leucyltransferase</fullName>
    </alternativeName>
    <alternativeName>
        <fullName evidence="14 15">Phenyalanyltransferase</fullName>
    </alternativeName>
</protein>
<evidence type="ECO:0000256" key="12">
    <source>
        <dbReference type="ARBA" id="ARBA00077136"/>
    </source>
</evidence>
<evidence type="ECO:0000256" key="8">
    <source>
        <dbReference type="ARBA" id="ARBA00054043"/>
    </source>
</evidence>
<comment type="subcellular location">
    <subcellularLocation>
        <location evidence="1 15">Cytoplasm</location>
    </subcellularLocation>
</comment>
<keyword evidence="3 15" id="KW-0808">Transferase</keyword>
<dbReference type="FunFam" id="3.30.70.3550:FF:000001">
    <property type="entry name" value="Leucyl/phenylalanyl-tRNA--protein transferase"/>
    <property type="match status" value="1"/>
</dbReference>
<dbReference type="GO" id="GO:0005737">
    <property type="term" value="C:cytoplasm"/>
    <property type="evidence" value="ECO:0007669"/>
    <property type="project" value="UniProtKB-SubCell"/>
</dbReference>
<evidence type="ECO:0000256" key="2">
    <source>
        <dbReference type="ARBA" id="ARBA00022490"/>
    </source>
</evidence>
<comment type="similarity">
    <text evidence="9 15">Belongs to the L/F-transferase family.</text>
</comment>
<evidence type="ECO:0000256" key="14">
    <source>
        <dbReference type="ARBA" id="ARBA00083640"/>
    </source>
</evidence>
<comment type="function">
    <text evidence="8 15">Functions in the N-end rule pathway of protein degradation where it conjugates Leu, Phe and, less efficiently, Met from aminoacyl-tRNAs to the N-termini of proteins containing an N-terminal arginine or lysine.</text>
</comment>
<evidence type="ECO:0000256" key="7">
    <source>
        <dbReference type="ARBA" id="ARBA00051538"/>
    </source>
</evidence>